<evidence type="ECO:0000256" key="3">
    <source>
        <dbReference type="ARBA" id="ARBA00022737"/>
    </source>
</evidence>
<evidence type="ECO:0000259" key="4">
    <source>
        <dbReference type="PROSITE" id="PS50181"/>
    </source>
</evidence>
<proteinExistence type="predicted"/>
<feature type="domain" description="F-box" evidence="4">
    <location>
        <begin position="18"/>
        <end position="65"/>
    </location>
</feature>
<comment type="caution">
    <text evidence="5">The sequence shown here is derived from an EMBL/GenBank/DDBJ whole genome shotgun (WGS) entry which is preliminary data.</text>
</comment>
<keyword evidence="6" id="KW-1185">Reference proteome</keyword>
<dbReference type="GO" id="GO:0005930">
    <property type="term" value="C:axoneme"/>
    <property type="evidence" value="ECO:0007669"/>
    <property type="project" value="UniProtKB-SubCell"/>
</dbReference>
<accession>A0A2P6TGT4</accession>
<dbReference type="PANTHER" id="PTHR48051:SF1">
    <property type="entry name" value="RAS SUPPRESSOR PROTEIN 1"/>
    <property type="match status" value="1"/>
</dbReference>
<evidence type="ECO:0000256" key="2">
    <source>
        <dbReference type="ARBA" id="ARBA00022614"/>
    </source>
</evidence>
<dbReference type="Gene3D" id="3.80.10.10">
    <property type="entry name" value="Ribonuclease Inhibitor"/>
    <property type="match status" value="2"/>
</dbReference>
<dbReference type="PROSITE" id="PS51450">
    <property type="entry name" value="LRR"/>
    <property type="match status" value="1"/>
</dbReference>
<keyword evidence="2" id="KW-0433">Leucine-rich repeat</keyword>
<dbReference type="EMBL" id="LHPG02000016">
    <property type="protein sequence ID" value="PRW33508.1"/>
    <property type="molecule type" value="Genomic_DNA"/>
</dbReference>
<dbReference type="InterPro" id="IPR050216">
    <property type="entry name" value="LRR_domain-containing"/>
</dbReference>
<dbReference type="STRING" id="3076.A0A2P6TGT4"/>
<name>A0A2P6TGT4_CHLSO</name>
<dbReference type="InterPro" id="IPR001810">
    <property type="entry name" value="F-box_dom"/>
</dbReference>
<dbReference type="InterPro" id="IPR032675">
    <property type="entry name" value="LRR_dom_sf"/>
</dbReference>
<comment type="subcellular location">
    <subcellularLocation>
        <location evidence="1">Cytoplasm</location>
        <location evidence="1">Cytoskeleton</location>
        <location evidence="1">Cilium axoneme</location>
    </subcellularLocation>
</comment>
<sequence length="558" mass="60063">MAAFSALQPAPAPQEAPTLTIDALPNALLGLVLALAGREAGPSTALVSKRWNQLVFAEQALWREVVLSDDSLAALAEPEQQERWFACKLRLLQRVGSLVHVFRVQEDHGQLVFRQQPAPGGWQLAQLLQLLSPSHLQALIVNCRWPLFPEVAAFLEQPGNDAEQLAPQLASELQHFTAVQFLSLHGAAFEAEAVQAIAAMQQLRSLILGPALGMPDCLPAVLQELPATLEFLRLSGPRLPPGTMAAVLRHTSLDDLELACYQEALEDPQPLTALRRMTQLQLTCGGDAAVVLPLPCQFAAGLAKYGMVREDPWLGAEGGGEFSPLEVAGALLERAVFSDQQLDIERLVALPSLPRLLEALLPAGQPGYTRLTLSGCWLPIDALQLDGGHGGSALCAHLRTLSLHFCLSDSTFSNVLAAMLGESWGVASLELVRCLLDEPIPLSVLSATRLTSLNLSDNCLEDLPDAPVWAALAELSLHKNGLTCIPPALSGATALRRLVLSSNPFLAIKEEDLLLLESMPNLAELELSHSTAEEMPAVVRAWLGPRLKLVANPEWSEG</sequence>
<dbReference type="PANTHER" id="PTHR48051">
    <property type="match status" value="1"/>
</dbReference>
<evidence type="ECO:0000256" key="1">
    <source>
        <dbReference type="ARBA" id="ARBA00004430"/>
    </source>
</evidence>
<protein>
    <submittedName>
        <fullName evidence="5">Adenylate cyclase</fullName>
    </submittedName>
</protein>
<evidence type="ECO:0000313" key="6">
    <source>
        <dbReference type="Proteomes" id="UP000239899"/>
    </source>
</evidence>
<dbReference type="SUPFAM" id="SSF52058">
    <property type="entry name" value="L domain-like"/>
    <property type="match status" value="1"/>
</dbReference>
<gene>
    <name evidence="5" type="ORF">C2E21_7528</name>
</gene>
<reference evidence="5 6" key="1">
    <citation type="journal article" date="2018" name="Plant J.">
        <title>Genome sequences of Chlorella sorokiniana UTEX 1602 and Micractinium conductrix SAG 241.80: implications to maltose excretion by a green alga.</title>
        <authorList>
            <person name="Arriola M.B."/>
            <person name="Velmurugan N."/>
            <person name="Zhang Y."/>
            <person name="Plunkett M.H."/>
            <person name="Hondzo H."/>
            <person name="Barney B.M."/>
        </authorList>
    </citation>
    <scope>NUCLEOTIDE SEQUENCE [LARGE SCALE GENOMIC DNA]</scope>
    <source>
        <strain evidence="6">UTEX 1602</strain>
    </source>
</reference>
<dbReference type="PROSITE" id="PS50181">
    <property type="entry name" value="FBOX"/>
    <property type="match status" value="1"/>
</dbReference>
<keyword evidence="3" id="KW-0677">Repeat</keyword>
<evidence type="ECO:0000313" key="5">
    <source>
        <dbReference type="EMBL" id="PRW33508.1"/>
    </source>
</evidence>
<dbReference type="OrthoDB" id="520165at2759"/>
<organism evidence="5 6">
    <name type="scientific">Chlorella sorokiniana</name>
    <name type="common">Freshwater green alga</name>
    <dbReference type="NCBI Taxonomy" id="3076"/>
    <lineage>
        <taxon>Eukaryota</taxon>
        <taxon>Viridiplantae</taxon>
        <taxon>Chlorophyta</taxon>
        <taxon>core chlorophytes</taxon>
        <taxon>Trebouxiophyceae</taxon>
        <taxon>Chlorellales</taxon>
        <taxon>Chlorellaceae</taxon>
        <taxon>Chlorella clade</taxon>
        <taxon>Chlorella</taxon>
    </lineage>
</organism>
<dbReference type="Proteomes" id="UP000239899">
    <property type="component" value="Unassembled WGS sequence"/>
</dbReference>
<dbReference type="AlphaFoldDB" id="A0A2P6TGT4"/>
<dbReference type="InterPro" id="IPR001611">
    <property type="entry name" value="Leu-rich_rpt"/>
</dbReference>